<accession>A0ACC3BLN0</accession>
<comment type="caution">
    <text evidence="1">The sequence shown here is derived from an EMBL/GenBank/DDBJ whole genome shotgun (WGS) entry which is preliminary data.</text>
</comment>
<protein>
    <submittedName>
        <fullName evidence="1">Uncharacterized protein</fullName>
    </submittedName>
</protein>
<gene>
    <name evidence="1" type="ORF">I4F81_001328</name>
</gene>
<name>A0ACC3BLN0_PYRYE</name>
<evidence type="ECO:0000313" key="2">
    <source>
        <dbReference type="Proteomes" id="UP000798662"/>
    </source>
</evidence>
<dbReference type="EMBL" id="CM020618">
    <property type="protein sequence ID" value="KAK1858727.1"/>
    <property type="molecule type" value="Genomic_DNA"/>
</dbReference>
<dbReference type="Proteomes" id="UP000798662">
    <property type="component" value="Chromosome 1"/>
</dbReference>
<reference evidence="1" key="1">
    <citation type="submission" date="2019-11" db="EMBL/GenBank/DDBJ databases">
        <title>Nori genome reveals adaptations in red seaweeds to the harsh intertidal environment.</title>
        <authorList>
            <person name="Wang D."/>
            <person name="Mao Y."/>
        </authorList>
    </citation>
    <scope>NUCLEOTIDE SEQUENCE</scope>
    <source>
        <tissue evidence="1">Gametophyte</tissue>
    </source>
</reference>
<sequence>MTVAAFLGLLSRLGGVLPDETLERMVELLSSDKLLPTLLLLLTSDRPAVSAPRATSLDARLPFLRNRKKMSPSISPTSISPATSPQASPISTAVSMDGTTFVVPGQLSIGAPAKARRPKGGHFSRRSASSTDAMYAAADEEQVELLPVPAREEYAANWVAATLIVHGPPALREAILARTGCMATLTAYLDGGVVRPPAVTAVVGQVLCALLHTNRAKVADAFYHTPRLLRNLVRHIGVPCIATLLPRLVAERRGFADREPFDFADPHRRAVAMMGQADDAGAVGRLTAAFVSAAAGGRPRNGHGHHGHHGRRSHDKHRHGRDGDGNGFDRGGAAIVADAAGDDRVRAEAEHAAVGVLTASASTVAEIGVRAMMAARKPAEHEESGDAAFVRHLGLISAGTYNSALDEMDPLAAPLLAILEEALPPARRALLTASPSFESDLTGSPRADSVAGGEVGWPSAADGAEVTVPVPLGSTRMAIVDCLYAVVAGGRAGPAAALLVRAGGGRCLLRLADAHPTVSVLTQRVSALVAAVVAAAASPAADGTEDSTEESGQTAPSRSGGDVRSVGIGAGVSGGAGGGADVSVNASARVATAWALLAPAPAGAGLLAWLSARAEVPEAAAATAAVDAWPADGLEHVPATAGASAADAAAWPSHRLPLTAAVLAHYARLRGAPALAAAHVRLGVHVAGSGGAAVAAVAAAAGATYSEHPNTPLGAKHVAGLAAGRSAHPATDGVVVVGSDDLLPAAYLVAVAGRLRGGRSHLVGLADLGVVDLGDWDGAYSAGYRRGANPVASTVGLGRAYSAALLDALAPRGGLWEAALRRGLDQSAARRLLVALPAVVSVADVLVGGGGEGGLAGVDVKTGDAGGVNLWGYATLVGAGGDGPGQRLHRFERRSVDELVGAVGGDAAVADLRTVRVALAGGGGNASVVAGR</sequence>
<proteinExistence type="predicted"/>
<evidence type="ECO:0000313" key="1">
    <source>
        <dbReference type="EMBL" id="KAK1858727.1"/>
    </source>
</evidence>
<organism evidence="1 2">
    <name type="scientific">Pyropia yezoensis</name>
    <name type="common">Susabi-nori</name>
    <name type="synonym">Porphyra yezoensis</name>
    <dbReference type="NCBI Taxonomy" id="2788"/>
    <lineage>
        <taxon>Eukaryota</taxon>
        <taxon>Rhodophyta</taxon>
        <taxon>Bangiophyceae</taxon>
        <taxon>Bangiales</taxon>
        <taxon>Bangiaceae</taxon>
        <taxon>Pyropia</taxon>
    </lineage>
</organism>
<keyword evidence="2" id="KW-1185">Reference proteome</keyword>